<dbReference type="GO" id="GO:0005829">
    <property type="term" value="C:cytosol"/>
    <property type="evidence" value="ECO:0007669"/>
    <property type="project" value="TreeGrafter"/>
</dbReference>
<dbReference type="GO" id="GO:0016314">
    <property type="term" value="F:phosphatidylinositol-3,4,5-trisphosphate 3-phosphatase activity"/>
    <property type="evidence" value="ECO:0007669"/>
    <property type="project" value="TreeGrafter"/>
</dbReference>
<keyword evidence="1" id="KW-0378">Hydrolase</keyword>
<dbReference type="InterPro" id="IPR051281">
    <property type="entry name" value="Dual-spec_lipid-protein_phosph"/>
</dbReference>
<organism evidence="5">
    <name type="scientific">Blastocystis hominis</name>
    <dbReference type="NCBI Taxonomy" id="12968"/>
    <lineage>
        <taxon>Eukaryota</taxon>
        <taxon>Sar</taxon>
        <taxon>Stramenopiles</taxon>
        <taxon>Bigyra</taxon>
        <taxon>Opalozoa</taxon>
        <taxon>Opalinata</taxon>
        <taxon>Blastocystidae</taxon>
        <taxon>Blastocystis</taxon>
    </lineage>
</organism>
<evidence type="ECO:0000313" key="6">
    <source>
        <dbReference type="Proteomes" id="UP000008312"/>
    </source>
</evidence>
<name>D8MBN0_BLAHO</name>
<evidence type="ECO:0000313" key="5">
    <source>
        <dbReference type="EMBL" id="CBK25469.2"/>
    </source>
</evidence>
<accession>D8MBN0</accession>
<dbReference type="PROSITE" id="PS51182">
    <property type="entry name" value="C2_TENSIN"/>
    <property type="match status" value="1"/>
</dbReference>
<feature type="compositionally biased region" description="Low complexity" evidence="2">
    <location>
        <begin position="400"/>
        <end position="411"/>
    </location>
</feature>
<sequence length="534" mass="59354">MWSSWFDDAKKRATDALQATSIAVTKGIQIAKDKASEISANAADVMKEYVTGRPEDLTYISSNIIAMGFPGWPKNPNPSIRYNSREVVASFLEKHHKDHYMIFNLSDEVYESLLFGDHIVSYDLHGMPAPSLGMLMKMCIAMETWLADDENNVVVVHCLTGKGRTVTVCSCLLAWLGWVENCSEALHLCCDRRGGKIEELTTPSQRRYIQYFSMLLDCVQPKKEPLLLKSIKLIDVPLRGPNPVVQVDVFNCGMLVFATRVSIPREAGADEDINYTTEVVCGRPIRGNIILRCRQLRDNGVRTSLCRCMIHTGYINGTVFRLTKDQLDGATSDPRCPDTMSLELALDASQEEYVADASVNRMEVYESLLFDSNSALWREVLHRKEGRSTSDASPSVEKPSASANASANAGAKVKGDVFDIDSEEEDEPVKAQPVPKKDPARDYMTELAMLESSLSQTQMQTETIQEKGLTEAEQQNLDSIMQELDIESDEDDMDPTNLDLNDLAGSIDLDDDVDVDDAEDDGAEVHDYSAEFGV</sequence>
<dbReference type="PROSITE" id="PS51181">
    <property type="entry name" value="PPASE_TENSIN"/>
    <property type="match status" value="1"/>
</dbReference>
<dbReference type="SUPFAM" id="SSF52799">
    <property type="entry name" value="(Phosphotyrosine protein) phosphatases II"/>
    <property type="match status" value="1"/>
</dbReference>
<gene>
    <name evidence="5" type="ORF">GSBLH_T00005067001</name>
</gene>
<dbReference type="OMA" id="CIAMETW"/>
<evidence type="ECO:0000256" key="1">
    <source>
        <dbReference type="ARBA" id="ARBA00022801"/>
    </source>
</evidence>
<dbReference type="Gene3D" id="3.90.190.10">
    <property type="entry name" value="Protein tyrosine phosphatase superfamily"/>
    <property type="match status" value="1"/>
</dbReference>
<dbReference type="Gene3D" id="2.60.40.1110">
    <property type="match status" value="1"/>
</dbReference>
<dbReference type="SMART" id="SM01326">
    <property type="entry name" value="PTEN_C2"/>
    <property type="match status" value="1"/>
</dbReference>
<dbReference type="RefSeq" id="XP_012899517.1">
    <property type="nucleotide sequence ID" value="XM_013044063.1"/>
</dbReference>
<dbReference type="Pfam" id="PF10409">
    <property type="entry name" value="PTEN_C2"/>
    <property type="match status" value="1"/>
</dbReference>
<dbReference type="PANTHER" id="PTHR12305:SF94">
    <property type="entry name" value="PHOSPHATIDYLINOSITOL-3,4,5-TRISPHOSPHATE 3-PHOSPHATASE"/>
    <property type="match status" value="1"/>
</dbReference>
<feature type="region of interest" description="Disordered" evidence="2">
    <location>
        <begin position="489"/>
        <end position="534"/>
    </location>
</feature>
<evidence type="ECO:0000259" key="4">
    <source>
        <dbReference type="PROSITE" id="PS51182"/>
    </source>
</evidence>
<dbReference type="AlphaFoldDB" id="D8MBN0"/>
<dbReference type="OrthoDB" id="16692at2759"/>
<dbReference type="InParanoid" id="D8MBN0"/>
<feature type="domain" description="C2 tensin-type" evidence="4">
    <location>
        <begin position="223"/>
        <end position="349"/>
    </location>
</feature>
<keyword evidence="6" id="KW-1185">Reference proteome</keyword>
<dbReference type="InterPro" id="IPR057023">
    <property type="entry name" value="PTP-SAK"/>
</dbReference>
<feature type="region of interest" description="Disordered" evidence="2">
    <location>
        <begin position="384"/>
        <end position="412"/>
    </location>
</feature>
<proteinExistence type="predicted"/>
<evidence type="ECO:0008006" key="7">
    <source>
        <dbReference type="Google" id="ProtNLM"/>
    </source>
</evidence>
<feature type="compositionally biased region" description="Basic and acidic residues" evidence="2">
    <location>
        <begin position="523"/>
        <end position="534"/>
    </location>
</feature>
<dbReference type="EMBL" id="FN668691">
    <property type="protein sequence ID" value="CBK25469.2"/>
    <property type="molecule type" value="Genomic_DNA"/>
</dbReference>
<protein>
    <recommendedName>
        <fullName evidence="7">Phosphatidylinositol-3,4,5-trisphosphate 3-phosphatase</fullName>
    </recommendedName>
</protein>
<dbReference type="Proteomes" id="UP000008312">
    <property type="component" value="Unassembled WGS sequence"/>
</dbReference>
<dbReference type="InterPro" id="IPR029023">
    <property type="entry name" value="Tensin_phosphatase"/>
</dbReference>
<dbReference type="GeneID" id="24922049"/>
<evidence type="ECO:0000259" key="3">
    <source>
        <dbReference type="PROSITE" id="PS51181"/>
    </source>
</evidence>
<dbReference type="InterPro" id="IPR014020">
    <property type="entry name" value="Tensin_C2-dom"/>
</dbReference>
<evidence type="ECO:0000256" key="2">
    <source>
        <dbReference type="SAM" id="MobiDB-lite"/>
    </source>
</evidence>
<dbReference type="Pfam" id="PF22784">
    <property type="entry name" value="PTP-SAK"/>
    <property type="match status" value="1"/>
</dbReference>
<feature type="domain" description="Phosphatase tensin-type" evidence="3">
    <location>
        <begin position="46"/>
        <end position="219"/>
    </location>
</feature>
<dbReference type="InterPro" id="IPR029021">
    <property type="entry name" value="Prot-tyrosine_phosphatase-like"/>
</dbReference>
<reference evidence="5" key="1">
    <citation type="submission" date="2010-02" db="EMBL/GenBank/DDBJ databases">
        <title>Sequencing and annotation of the Blastocystis hominis genome.</title>
        <authorList>
            <person name="Wincker P."/>
        </authorList>
    </citation>
    <scope>NUCLEOTIDE SEQUENCE</scope>
    <source>
        <strain evidence="5">Singapore isolate B</strain>
    </source>
</reference>
<feature type="compositionally biased region" description="Acidic residues" evidence="2">
    <location>
        <begin position="508"/>
        <end position="522"/>
    </location>
</feature>
<dbReference type="CDD" id="cd14497">
    <property type="entry name" value="PTP_PTEN-like"/>
    <property type="match status" value="1"/>
</dbReference>
<dbReference type="PANTHER" id="PTHR12305">
    <property type="entry name" value="PHOSPHATASE WITH HOMOLOGY TO TENSIN"/>
    <property type="match status" value="1"/>
</dbReference>